<feature type="transmembrane region" description="Helical" evidence="1">
    <location>
        <begin position="89"/>
        <end position="110"/>
    </location>
</feature>
<accession>A0A6J5IS49</accession>
<gene>
    <name evidence="2" type="ORF">BLA3211_00290</name>
</gene>
<evidence type="ECO:0000256" key="1">
    <source>
        <dbReference type="SAM" id="Phobius"/>
    </source>
</evidence>
<keyword evidence="1" id="KW-1133">Transmembrane helix</keyword>
<dbReference type="AlphaFoldDB" id="A0A6J5IS49"/>
<name>A0A6J5IS49_9BURK</name>
<keyword evidence="1" id="KW-0812">Transmembrane</keyword>
<dbReference type="EMBL" id="CABWIL020000001">
    <property type="protein sequence ID" value="CAB3960552.1"/>
    <property type="molecule type" value="Genomic_DNA"/>
</dbReference>
<evidence type="ECO:0000313" key="3">
    <source>
        <dbReference type="Proteomes" id="UP000494301"/>
    </source>
</evidence>
<organism evidence="2 3">
    <name type="scientific">Burkholderia aenigmatica</name>
    <dbReference type="NCBI Taxonomy" id="2015348"/>
    <lineage>
        <taxon>Bacteria</taxon>
        <taxon>Pseudomonadati</taxon>
        <taxon>Pseudomonadota</taxon>
        <taxon>Betaproteobacteria</taxon>
        <taxon>Burkholderiales</taxon>
        <taxon>Burkholderiaceae</taxon>
        <taxon>Burkholderia</taxon>
        <taxon>Burkholderia cepacia complex</taxon>
    </lineage>
</organism>
<feature type="transmembrane region" description="Helical" evidence="1">
    <location>
        <begin position="42"/>
        <end position="59"/>
    </location>
</feature>
<dbReference type="Proteomes" id="UP000494301">
    <property type="component" value="Unassembled WGS sequence"/>
</dbReference>
<evidence type="ECO:0000313" key="2">
    <source>
        <dbReference type="EMBL" id="CAB3960552.1"/>
    </source>
</evidence>
<feature type="transmembrane region" description="Helical" evidence="1">
    <location>
        <begin position="66"/>
        <end position="83"/>
    </location>
</feature>
<proteinExistence type="predicted"/>
<protein>
    <submittedName>
        <fullName evidence="2">Uncharacterized protein</fullName>
    </submittedName>
</protein>
<sequence length="119" mass="12737">MEVARQPPLWLATIRTLLGLAALALAGLSGYSAGYCGQLGDALLWTVYLAGSAVLIAFIDYPHDILIGLVACIAVAAIARRLQWFRVTWIEFLVALTVVFFAASIVMRLMGSHGACSVL</sequence>
<keyword evidence="1" id="KW-0472">Membrane</keyword>
<reference evidence="2 3" key="1">
    <citation type="submission" date="2020-04" db="EMBL/GenBank/DDBJ databases">
        <authorList>
            <person name="Depoorter E."/>
        </authorList>
    </citation>
    <scope>NUCLEOTIDE SEQUENCE [LARGE SCALE GENOMIC DNA]</scope>
    <source>
        <strain evidence="2 3">BCC0217</strain>
    </source>
</reference>